<accession>A0ABQ1PPT0</accession>
<keyword evidence="1" id="KW-0472">Membrane</keyword>
<keyword evidence="1" id="KW-0812">Transmembrane</keyword>
<name>A0ABQ1PPT0_9MICC</name>
<evidence type="ECO:0000313" key="2">
    <source>
        <dbReference type="EMBL" id="GGD01016.1"/>
    </source>
</evidence>
<keyword evidence="3" id="KW-1185">Reference proteome</keyword>
<protein>
    <recommendedName>
        <fullName evidence="4">ABC transmembrane type-1 domain-containing protein</fullName>
    </recommendedName>
</protein>
<feature type="transmembrane region" description="Helical" evidence="1">
    <location>
        <begin position="12"/>
        <end position="39"/>
    </location>
</feature>
<dbReference type="Proteomes" id="UP000597761">
    <property type="component" value="Unassembled WGS sequence"/>
</dbReference>
<comment type="caution">
    <text evidence="2">The sequence shown here is derived from an EMBL/GenBank/DDBJ whole genome shotgun (WGS) entry which is preliminary data.</text>
</comment>
<gene>
    <name evidence="2" type="ORF">GCM10011512_29880</name>
</gene>
<sequence>MVFFRVVARLAVVDFAAVVFFAAPLAAAGFAVLVLAAVFAAGLAALVFAALVLAAAGFAALPVVALFRAVGRVDRSSVRVAVVSSDAVLDFFAGDTENLSQTVRGAPEAG</sequence>
<dbReference type="EMBL" id="BMJI01000036">
    <property type="protein sequence ID" value="GGD01016.1"/>
    <property type="molecule type" value="Genomic_DNA"/>
</dbReference>
<evidence type="ECO:0000313" key="3">
    <source>
        <dbReference type="Proteomes" id="UP000597761"/>
    </source>
</evidence>
<keyword evidence="1" id="KW-1133">Transmembrane helix</keyword>
<proteinExistence type="predicted"/>
<reference evidence="3" key="1">
    <citation type="journal article" date="2019" name="Int. J. Syst. Evol. Microbiol.">
        <title>The Global Catalogue of Microorganisms (GCM) 10K type strain sequencing project: providing services to taxonomists for standard genome sequencing and annotation.</title>
        <authorList>
            <consortium name="The Broad Institute Genomics Platform"/>
            <consortium name="The Broad Institute Genome Sequencing Center for Infectious Disease"/>
            <person name="Wu L."/>
            <person name="Ma J."/>
        </authorList>
    </citation>
    <scope>NUCLEOTIDE SEQUENCE [LARGE SCALE GENOMIC DNA]</scope>
    <source>
        <strain evidence="3">CGMCC 1.15480</strain>
    </source>
</reference>
<evidence type="ECO:0008006" key="4">
    <source>
        <dbReference type="Google" id="ProtNLM"/>
    </source>
</evidence>
<feature type="transmembrane region" description="Helical" evidence="1">
    <location>
        <begin position="45"/>
        <end position="67"/>
    </location>
</feature>
<organism evidence="2 3">
    <name type="scientific">Tersicoccus solisilvae</name>
    <dbReference type="NCBI Taxonomy" id="1882339"/>
    <lineage>
        <taxon>Bacteria</taxon>
        <taxon>Bacillati</taxon>
        <taxon>Actinomycetota</taxon>
        <taxon>Actinomycetes</taxon>
        <taxon>Micrococcales</taxon>
        <taxon>Micrococcaceae</taxon>
        <taxon>Tersicoccus</taxon>
    </lineage>
</organism>
<evidence type="ECO:0000256" key="1">
    <source>
        <dbReference type="SAM" id="Phobius"/>
    </source>
</evidence>